<dbReference type="Proteomes" id="UP000321617">
    <property type="component" value="Unassembled WGS sequence"/>
</dbReference>
<dbReference type="InterPro" id="IPR025996">
    <property type="entry name" value="MT1864/Rv1816-like_C"/>
</dbReference>
<protein>
    <submittedName>
        <fullName evidence="6">TetR family transcriptional regulator</fullName>
    </submittedName>
</protein>
<dbReference type="RefSeq" id="WP_147139482.1">
    <property type="nucleotide sequence ID" value="NZ_BAABIJ010000002.1"/>
</dbReference>
<evidence type="ECO:0000256" key="3">
    <source>
        <dbReference type="ARBA" id="ARBA00023163"/>
    </source>
</evidence>
<keyword evidence="7" id="KW-1185">Reference proteome</keyword>
<reference evidence="6 7" key="1">
    <citation type="journal article" date="2013" name="Stand. Genomic Sci.">
        <title>Genomic Encyclopedia of Type Strains, Phase I: The one thousand microbial genomes (KMG-I) project.</title>
        <authorList>
            <person name="Kyrpides N.C."/>
            <person name="Woyke T."/>
            <person name="Eisen J.A."/>
            <person name="Garrity G."/>
            <person name="Lilburn T.G."/>
            <person name="Beck B.J."/>
            <person name="Whitman W.B."/>
            <person name="Hugenholtz P."/>
            <person name="Klenk H.P."/>
        </authorList>
    </citation>
    <scope>NUCLEOTIDE SEQUENCE [LARGE SCALE GENOMIC DNA]</scope>
    <source>
        <strain evidence="6 7">DSM 45044</strain>
    </source>
</reference>
<evidence type="ECO:0000259" key="5">
    <source>
        <dbReference type="PROSITE" id="PS50977"/>
    </source>
</evidence>
<comment type="caution">
    <text evidence="6">The sequence shown here is derived from an EMBL/GenBank/DDBJ whole genome shotgun (WGS) entry which is preliminary data.</text>
</comment>
<evidence type="ECO:0000313" key="7">
    <source>
        <dbReference type="Proteomes" id="UP000321617"/>
    </source>
</evidence>
<evidence type="ECO:0000256" key="4">
    <source>
        <dbReference type="PROSITE-ProRule" id="PRU00335"/>
    </source>
</evidence>
<keyword evidence="3" id="KW-0804">Transcription</keyword>
<evidence type="ECO:0000256" key="1">
    <source>
        <dbReference type="ARBA" id="ARBA00023015"/>
    </source>
</evidence>
<feature type="domain" description="HTH tetR-type" evidence="5">
    <location>
        <begin position="4"/>
        <end position="64"/>
    </location>
</feature>
<evidence type="ECO:0000313" key="6">
    <source>
        <dbReference type="EMBL" id="TWJ12392.1"/>
    </source>
</evidence>
<dbReference type="InterPro" id="IPR001647">
    <property type="entry name" value="HTH_TetR"/>
</dbReference>
<gene>
    <name evidence="6" type="ORF">LX16_3149</name>
</gene>
<dbReference type="GO" id="GO:0000976">
    <property type="term" value="F:transcription cis-regulatory region binding"/>
    <property type="evidence" value="ECO:0007669"/>
    <property type="project" value="TreeGrafter"/>
</dbReference>
<dbReference type="PANTHER" id="PTHR30055:SF234">
    <property type="entry name" value="HTH-TYPE TRANSCRIPTIONAL REGULATOR BETI"/>
    <property type="match status" value="1"/>
</dbReference>
<dbReference type="InterPro" id="IPR009057">
    <property type="entry name" value="Homeodomain-like_sf"/>
</dbReference>
<dbReference type="EMBL" id="VLLL01000006">
    <property type="protein sequence ID" value="TWJ12392.1"/>
    <property type="molecule type" value="Genomic_DNA"/>
</dbReference>
<name>A0A562V3J2_9ACTN</name>
<dbReference type="SUPFAM" id="SSF46689">
    <property type="entry name" value="Homeodomain-like"/>
    <property type="match status" value="1"/>
</dbReference>
<feature type="DNA-binding region" description="H-T-H motif" evidence="4">
    <location>
        <begin position="27"/>
        <end position="46"/>
    </location>
</feature>
<dbReference type="PRINTS" id="PR00455">
    <property type="entry name" value="HTHTETR"/>
</dbReference>
<dbReference type="Gene3D" id="1.10.357.10">
    <property type="entry name" value="Tetracycline Repressor, domain 2"/>
    <property type="match status" value="1"/>
</dbReference>
<dbReference type="AlphaFoldDB" id="A0A562V3J2"/>
<dbReference type="PROSITE" id="PS50977">
    <property type="entry name" value="HTH_TETR_2"/>
    <property type="match status" value="1"/>
</dbReference>
<dbReference type="OrthoDB" id="4641396at2"/>
<dbReference type="PANTHER" id="PTHR30055">
    <property type="entry name" value="HTH-TYPE TRANSCRIPTIONAL REGULATOR RUTR"/>
    <property type="match status" value="1"/>
</dbReference>
<accession>A0A562V3J2</accession>
<evidence type="ECO:0000256" key="2">
    <source>
        <dbReference type="ARBA" id="ARBA00023125"/>
    </source>
</evidence>
<sequence length="192" mass="21245">MADRSTAARIADAALAILHEEGADAVTMRRVAAATGITPMAIYKHYPNRRALLRTAADTAFADIGAAWDRPRPDDFTERCDSLMNDFLDFALGKPNLYAFLLAERRDEARRFPEDFADGASPTFAPVVALMNDGMREGILRRDDPLETALVITSHTQGLVQLYLAGRIGLSETDFRALCRRTVQRIFDGLKA</sequence>
<keyword evidence="1" id="KW-0805">Transcription regulation</keyword>
<dbReference type="SUPFAM" id="SSF48498">
    <property type="entry name" value="Tetracyclin repressor-like, C-terminal domain"/>
    <property type="match status" value="1"/>
</dbReference>
<dbReference type="Pfam" id="PF13305">
    <property type="entry name" value="TetR_C_33"/>
    <property type="match status" value="1"/>
</dbReference>
<organism evidence="6 7">
    <name type="scientific">Stackebrandtia albiflava</name>
    <dbReference type="NCBI Taxonomy" id="406432"/>
    <lineage>
        <taxon>Bacteria</taxon>
        <taxon>Bacillati</taxon>
        <taxon>Actinomycetota</taxon>
        <taxon>Actinomycetes</taxon>
        <taxon>Glycomycetales</taxon>
        <taxon>Glycomycetaceae</taxon>
        <taxon>Stackebrandtia</taxon>
    </lineage>
</organism>
<dbReference type="InterPro" id="IPR050109">
    <property type="entry name" value="HTH-type_TetR-like_transc_reg"/>
</dbReference>
<proteinExistence type="predicted"/>
<dbReference type="GO" id="GO:0003700">
    <property type="term" value="F:DNA-binding transcription factor activity"/>
    <property type="evidence" value="ECO:0007669"/>
    <property type="project" value="TreeGrafter"/>
</dbReference>
<keyword evidence="2 4" id="KW-0238">DNA-binding</keyword>
<dbReference type="InterPro" id="IPR036271">
    <property type="entry name" value="Tet_transcr_reg_TetR-rel_C_sf"/>
</dbReference>
<dbReference type="Pfam" id="PF00440">
    <property type="entry name" value="TetR_N"/>
    <property type="match status" value="1"/>
</dbReference>